<evidence type="ECO:0000256" key="1">
    <source>
        <dbReference type="ARBA" id="ARBA00001966"/>
    </source>
</evidence>
<dbReference type="Pfam" id="PF04879">
    <property type="entry name" value="Molybdop_Fe4S4"/>
    <property type="match status" value="1"/>
</dbReference>
<sequence length="187" mass="21116">MKYSRRDFLKISGMTLASLTFLGFNLEPIYAYTDVVELRIKNVDVVPSICPYCAVGCGLIIHKSGSRVINVEGDRDHPINRGSLCSKGAGLKDLSENPRRVVKPLYRAPGSTNWEEKDWEWMLDRIAKRIKETRDKNFVEKENGITVNRTEAIASLGGAALDNEECYAQVKLMRVLGLVYIEHQARI</sequence>
<dbReference type="PANTHER" id="PTHR43598:SF1">
    <property type="entry name" value="FORMATE DEHYDROGENASE-O MAJOR SUBUNIT"/>
    <property type="match status" value="1"/>
</dbReference>
<gene>
    <name evidence="10" type="ORF">BJL90_18975</name>
</gene>
<comment type="cofactor">
    <cofactor evidence="1">
        <name>[4Fe-4S] cluster</name>
        <dbReference type="ChEBI" id="CHEBI:49883"/>
    </cofactor>
</comment>
<dbReference type="EMBL" id="CP017603">
    <property type="protein sequence ID" value="AOY77758.1"/>
    <property type="molecule type" value="Genomic_DNA"/>
</dbReference>
<organism evidence="10 11">
    <name type="scientific">Clostridium formicaceticum</name>
    <dbReference type="NCBI Taxonomy" id="1497"/>
    <lineage>
        <taxon>Bacteria</taxon>
        <taxon>Bacillati</taxon>
        <taxon>Bacillota</taxon>
        <taxon>Clostridia</taxon>
        <taxon>Eubacteriales</taxon>
        <taxon>Clostridiaceae</taxon>
        <taxon>Clostridium</taxon>
    </lineage>
</organism>
<dbReference type="PANTHER" id="PTHR43598">
    <property type="entry name" value="TUNGSTEN-CONTAINING FORMYLMETHANOFURAN DEHYDROGENASE 2 SUBUNIT B"/>
    <property type="match status" value="1"/>
</dbReference>
<evidence type="ECO:0000256" key="2">
    <source>
        <dbReference type="ARBA" id="ARBA00004196"/>
    </source>
</evidence>
<evidence type="ECO:0000313" key="11">
    <source>
        <dbReference type="Proteomes" id="UP000177894"/>
    </source>
</evidence>
<dbReference type="Proteomes" id="UP000177894">
    <property type="component" value="Chromosome"/>
</dbReference>
<keyword evidence="7" id="KW-0408">Iron</keyword>
<protein>
    <submittedName>
        <fullName evidence="10">Formate dehydrogenase</fullName>
    </submittedName>
</protein>
<keyword evidence="8" id="KW-0411">Iron-sulfur</keyword>
<keyword evidence="6" id="KW-0560">Oxidoreductase</keyword>
<feature type="domain" description="4Fe-4S Mo/W bis-MGD-type" evidence="9">
    <location>
        <begin position="43"/>
        <end position="99"/>
    </location>
</feature>
<dbReference type="SUPFAM" id="SSF53706">
    <property type="entry name" value="Formate dehydrogenase/DMSO reductase, domains 1-3"/>
    <property type="match status" value="1"/>
</dbReference>
<dbReference type="InterPro" id="IPR006311">
    <property type="entry name" value="TAT_signal"/>
</dbReference>
<accession>A0ABN4T9H1</accession>
<comment type="subcellular location">
    <subcellularLocation>
        <location evidence="2">Cell envelope</location>
    </subcellularLocation>
</comment>
<dbReference type="InterPro" id="IPR006963">
    <property type="entry name" value="Mopterin_OxRdtase_4Fe-4S_dom"/>
</dbReference>
<dbReference type="PROSITE" id="PS51669">
    <property type="entry name" value="4FE4S_MOW_BIS_MGD"/>
    <property type="match status" value="1"/>
</dbReference>
<proteinExistence type="inferred from homology"/>
<dbReference type="SMART" id="SM00926">
    <property type="entry name" value="Molybdop_Fe4S4"/>
    <property type="match status" value="1"/>
</dbReference>
<evidence type="ECO:0000313" key="10">
    <source>
        <dbReference type="EMBL" id="AOY77758.1"/>
    </source>
</evidence>
<keyword evidence="4" id="KW-0004">4Fe-4S</keyword>
<reference evidence="10 11" key="1">
    <citation type="submission" date="2016-10" db="EMBL/GenBank/DDBJ databases">
        <title>Complete Genome Sequence of Acetogen Clostridium formicoaceticum ATCC 27076.</title>
        <authorList>
            <person name="Bao T."/>
            <person name="Cheng C."/>
            <person name="Zhao J."/>
            <person name="Yang S.-T."/>
            <person name="Wang J."/>
            <person name="Wang M."/>
        </authorList>
    </citation>
    <scope>NUCLEOTIDE SEQUENCE [LARGE SCALE GENOMIC DNA]</scope>
    <source>
        <strain evidence="10 11">ATCC 27076</strain>
    </source>
</reference>
<dbReference type="Gene3D" id="3.40.50.740">
    <property type="match status" value="1"/>
</dbReference>
<evidence type="ECO:0000256" key="7">
    <source>
        <dbReference type="ARBA" id="ARBA00023004"/>
    </source>
</evidence>
<evidence type="ECO:0000256" key="5">
    <source>
        <dbReference type="ARBA" id="ARBA00022723"/>
    </source>
</evidence>
<evidence type="ECO:0000256" key="8">
    <source>
        <dbReference type="ARBA" id="ARBA00023014"/>
    </source>
</evidence>
<evidence type="ECO:0000259" key="9">
    <source>
        <dbReference type="PROSITE" id="PS51669"/>
    </source>
</evidence>
<evidence type="ECO:0000256" key="4">
    <source>
        <dbReference type="ARBA" id="ARBA00022485"/>
    </source>
</evidence>
<keyword evidence="11" id="KW-1185">Reference proteome</keyword>
<dbReference type="PROSITE" id="PS51318">
    <property type="entry name" value="TAT"/>
    <property type="match status" value="1"/>
</dbReference>
<keyword evidence="5" id="KW-0479">Metal-binding</keyword>
<evidence type="ECO:0000256" key="6">
    <source>
        <dbReference type="ARBA" id="ARBA00023002"/>
    </source>
</evidence>
<comment type="similarity">
    <text evidence="3">Belongs to the prokaryotic molybdopterin-containing oxidoreductase family.</text>
</comment>
<name>A0ABN4T9H1_9CLOT</name>
<evidence type="ECO:0000256" key="3">
    <source>
        <dbReference type="ARBA" id="ARBA00010312"/>
    </source>
</evidence>
<dbReference type="Gene3D" id="2.20.25.90">
    <property type="entry name" value="ADC-like domains"/>
    <property type="match status" value="1"/>
</dbReference>